<evidence type="ECO:0000313" key="1">
    <source>
        <dbReference type="EMBL" id="GAA5075655.1"/>
    </source>
</evidence>
<organism evidence="1 2">
    <name type="scientific">Lysobacter panacisoli</name>
    <dbReference type="NCBI Taxonomy" id="1255263"/>
    <lineage>
        <taxon>Bacteria</taxon>
        <taxon>Pseudomonadati</taxon>
        <taxon>Pseudomonadota</taxon>
        <taxon>Gammaproteobacteria</taxon>
        <taxon>Lysobacterales</taxon>
        <taxon>Lysobacteraceae</taxon>
        <taxon>Lysobacter</taxon>
    </lineage>
</organism>
<name>A0ABP9LG91_9GAMM</name>
<evidence type="ECO:0000313" key="2">
    <source>
        <dbReference type="Proteomes" id="UP001501083"/>
    </source>
</evidence>
<proteinExistence type="predicted"/>
<accession>A0ABP9LG91</accession>
<protein>
    <submittedName>
        <fullName evidence="1">Uncharacterized protein</fullName>
    </submittedName>
</protein>
<comment type="caution">
    <text evidence="1">The sequence shown here is derived from an EMBL/GenBank/DDBJ whole genome shotgun (WGS) entry which is preliminary data.</text>
</comment>
<keyword evidence="2" id="KW-1185">Reference proteome</keyword>
<dbReference type="EMBL" id="BAABKY010000002">
    <property type="protein sequence ID" value="GAA5075655.1"/>
    <property type="molecule type" value="Genomic_DNA"/>
</dbReference>
<dbReference type="Proteomes" id="UP001501083">
    <property type="component" value="Unassembled WGS sequence"/>
</dbReference>
<reference evidence="2" key="1">
    <citation type="journal article" date="2019" name="Int. J. Syst. Evol. Microbiol.">
        <title>The Global Catalogue of Microorganisms (GCM) 10K type strain sequencing project: providing services to taxonomists for standard genome sequencing and annotation.</title>
        <authorList>
            <consortium name="The Broad Institute Genomics Platform"/>
            <consortium name="The Broad Institute Genome Sequencing Center for Infectious Disease"/>
            <person name="Wu L."/>
            <person name="Ma J."/>
        </authorList>
    </citation>
    <scope>NUCLEOTIDE SEQUENCE [LARGE SCALE GENOMIC DNA]</scope>
    <source>
        <strain evidence="2">JCM 19212</strain>
    </source>
</reference>
<sequence>MSDRGHGNVGQFATTAANAAAALIQETPRQSERMQLSLNEGGEVWMDQYWDERSQAIPADVLRVLKELDACVTGASIIGSLLSADEVHKADAEINCEAVAYRALCPTQREGLRVANAYLLRQATLALDGLRSG</sequence>
<gene>
    <name evidence="1" type="ORF">GCM10025759_19390</name>
</gene>
<dbReference type="RefSeq" id="WP_158985690.1">
    <property type="nucleotide sequence ID" value="NZ_BAABKY010000002.1"/>
</dbReference>